<evidence type="ECO:0000256" key="2">
    <source>
        <dbReference type="ARBA" id="ARBA00007707"/>
    </source>
</evidence>
<keyword evidence="5 18" id="KW-0808">Transferase</keyword>
<organism evidence="18 19">
    <name type="scientific">Flaviflexus equikiangi</name>
    <dbReference type="NCBI Taxonomy" id="2758573"/>
    <lineage>
        <taxon>Bacteria</taxon>
        <taxon>Bacillati</taxon>
        <taxon>Actinomycetota</taxon>
        <taxon>Actinomycetes</taxon>
        <taxon>Actinomycetales</taxon>
        <taxon>Actinomycetaceae</taxon>
        <taxon>Flaviflexus</taxon>
    </lineage>
</organism>
<protein>
    <submittedName>
        <fullName evidence="18">NTP transferase domain-containing protein</fullName>
    </submittedName>
</protein>
<gene>
    <name evidence="18" type="ORF">JVW63_02555</name>
</gene>
<comment type="caution">
    <text evidence="18">The sequence shown here is derived from an EMBL/GenBank/DDBJ whole genome shotgun (WGS) entry which is preliminary data.</text>
</comment>
<dbReference type="CDD" id="cd02540">
    <property type="entry name" value="GT2_GlmU_N_bac"/>
    <property type="match status" value="1"/>
</dbReference>
<dbReference type="Gene3D" id="3.90.550.10">
    <property type="entry name" value="Spore Coat Polysaccharide Biosynthesis Protein SpsA, Chain A"/>
    <property type="match status" value="1"/>
</dbReference>
<keyword evidence="8" id="KW-0460">Magnesium</keyword>
<evidence type="ECO:0000256" key="4">
    <source>
        <dbReference type="ARBA" id="ARBA00022490"/>
    </source>
</evidence>
<evidence type="ECO:0000256" key="9">
    <source>
        <dbReference type="ARBA" id="ARBA00022960"/>
    </source>
</evidence>
<dbReference type="Proteomes" id="UP000705983">
    <property type="component" value="Unassembled WGS sequence"/>
</dbReference>
<sequence length="340" mass="36134">MRELTVTSEHRPTVIVLAAGAGTRMKSSTPKVLHDVCGRSLVGHVLHAASAVEPERLVVVVRHQRDLVAAHIADIAPEAIIADQDEIPGTGRAVWCGLQALPDDLEGPVLVTAADTPLLDGDTLVGLMAAHEGNDITVLTTRVPDATGYGRIVRDEAGIISSIVEHRDATPEQLEIDEINSSMYVFDAGLLRTMLNGLGTDNAQGEMYLTDVISNAYKQGIPIGSYLGDPLCVEGVNDRVQLAALRSIMNRRLLEKAMRAGVTVEDPSSTWVEVGVTFEEDTLVRPGSYLTGSTSISTGAAVGPHVYLDSVHVGPGVDVSFAHHSHTSLKNDSSIKDGQS</sequence>
<evidence type="ECO:0000256" key="12">
    <source>
        <dbReference type="ARBA" id="ARBA00023315"/>
    </source>
</evidence>
<comment type="catalytic activity">
    <reaction evidence="14">
        <text>alpha-D-glucosamine 1-phosphate + acetyl-CoA = N-acetyl-alpha-D-glucosamine 1-phosphate + CoA + H(+)</text>
        <dbReference type="Rhea" id="RHEA:13725"/>
        <dbReference type="ChEBI" id="CHEBI:15378"/>
        <dbReference type="ChEBI" id="CHEBI:57287"/>
        <dbReference type="ChEBI" id="CHEBI:57288"/>
        <dbReference type="ChEBI" id="CHEBI:57776"/>
        <dbReference type="ChEBI" id="CHEBI:58516"/>
        <dbReference type="EC" id="2.3.1.157"/>
    </reaction>
</comment>
<dbReference type="InterPro" id="IPR011004">
    <property type="entry name" value="Trimer_LpxA-like_sf"/>
</dbReference>
<keyword evidence="7" id="KW-0479">Metal-binding</keyword>
<dbReference type="Pfam" id="PF12804">
    <property type="entry name" value="NTP_transf_3"/>
    <property type="match status" value="1"/>
</dbReference>
<keyword evidence="4" id="KW-0963">Cytoplasm</keyword>
<evidence type="ECO:0000259" key="17">
    <source>
        <dbReference type="Pfam" id="PF12804"/>
    </source>
</evidence>
<keyword evidence="9" id="KW-0133">Cell shape</keyword>
<comment type="catalytic activity">
    <reaction evidence="15">
        <text>N-acetyl-alpha-D-glucosamine 1-phosphate + UTP + H(+) = UDP-N-acetyl-alpha-D-glucosamine + diphosphate</text>
        <dbReference type="Rhea" id="RHEA:13509"/>
        <dbReference type="ChEBI" id="CHEBI:15378"/>
        <dbReference type="ChEBI" id="CHEBI:33019"/>
        <dbReference type="ChEBI" id="CHEBI:46398"/>
        <dbReference type="ChEBI" id="CHEBI:57705"/>
        <dbReference type="ChEBI" id="CHEBI:57776"/>
        <dbReference type="EC" id="2.7.7.23"/>
    </reaction>
</comment>
<evidence type="ECO:0000256" key="8">
    <source>
        <dbReference type="ARBA" id="ARBA00022842"/>
    </source>
</evidence>
<evidence type="ECO:0000256" key="10">
    <source>
        <dbReference type="ARBA" id="ARBA00022984"/>
    </source>
</evidence>
<dbReference type="SUPFAM" id="SSF51161">
    <property type="entry name" value="Trimeric LpxA-like enzymes"/>
    <property type="match status" value="1"/>
</dbReference>
<accession>A0ABS2TH36</accession>
<dbReference type="InterPro" id="IPR029044">
    <property type="entry name" value="Nucleotide-diphossugar_trans"/>
</dbReference>
<evidence type="ECO:0000256" key="13">
    <source>
        <dbReference type="ARBA" id="ARBA00023316"/>
    </source>
</evidence>
<dbReference type="InterPro" id="IPR025877">
    <property type="entry name" value="MobA-like_NTP_Trfase"/>
</dbReference>
<proteinExistence type="inferred from homology"/>
<evidence type="ECO:0000313" key="19">
    <source>
        <dbReference type="Proteomes" id="UP000705983"/>
    </source>
</evidence>
<evidence type="ECO:0000256" key="15">
    <source>
        <dbReference type="ARBA" id="ARBA00048493"/>
    </source>
</evidence>
<keyword evidence="13" id="KW-0961">Cell wall biogenesis/degradation</keyword>
<keyword evidence="11" id="KW-0511">Multifunctional enzyme</keyword>
<dbReference type="GO" id="GO:0016740">
    <property type="term" value="F:transferase activity"/>
    <property type="evidence" value="ECO:0007669"/>
    <property type="project" value="UniProtKB-KW"/>
</dbReference>
<keyword evidence="12" id="KW-0012">Acyltransferase</keyword>
<dbReference type="SUPFAM" id="SSF53448">
    <property type="entry name" value="Nucleotide-diphospho-sugar transferases"/>
    <property type="match status" value="1"/>
</dbReference>
<dbReference type="InterPro" id="IPR050065">
    <property type="entry name" value="GlmU-like"/>
</dbReference>
<feature type="domain" description="MobA-like NTP transferase" evidence="17">
    <location>
        <begin position="14"/>
        <end position="142"/>
    </location>
</feature>
<comment type="similarity">
    <text evidence="3">In the N-terminal section; belongs to the N-acetylglucosamine-1-phosphate uridyltransferase family.</text>
</comment>
<dbReference type="Gene3D" id="2.160.10.10">
    <property type="entry name" value="Hexapeptide repeat proteins"/>
    <property type="match status" value="1"/>
</dbReference>
<comment type="function">
    <text evidence="16">Catalyzes the last two sequential reactions in the de novo biosynthetic pathway for UDP-N-acetylglucosamine (UDP-GlcNAc). The C-terminal domain catalyzes the transfer of acetyl group from acetyl coenzyme A to glucosamine-1-phosphate (GlcN-1-P) to produce N-acetylglucosamine-1-phosphate (GlcNAc-1-P), which is converted into UDP-GlcNAc by the transfer of uridine 5-monophosphate (from uridine 5-triphosphate), a reaction catalyzed by the N-terminal domain.</text>
</comment>
<name>A0ABS2TH36_9ACTO</name>
<dbReference type="EMBL" id="JAFFJS010000001">
    <property type="protein sequence ID" value="MBM9432584.1"/>
    <property type="molecule type" value="Genomic_DNA"/>
</dbReference>
<dbReference type="PANTHER" id="PTHR43584:SF3">
    <property type="entry name" value="BIFUNCTIONAL PROTEIN GLMU"/>
    <property type="match status" value="1"/>
</dbReference>
<reference evidence="19" key="1">
    <citation type="submission" date="2021-02" db="EMBL/GenBank/DDBJ databases">
        <title>Leucobacter sp. CX169.</title>
        <authorList>
            <person name="Cheng Y."/>
        </authorList>
    </citation>
    <scope>NUCLEOTIDE SEQUENCE [LARGE SCALE GENOMIC DNA]</scope>
    <source>
        <strain evidence="19">JY899</strain>
    </source>
</reference>
<evidence type="ECO:0000313" key="18">
    <source>
        <dbReference type="EMBL" id="MBM9432584.1"/>
    </source>
</evidence>
<evidence type="ECO:0000256" key="11">
    <source>
        <dbReference type="ARBA" id="ARBA00023268"/>
    </source>
</evidence>
<keyword evidence="19" id="KW-1185">Reference proteome</keyword>
<evidence type="ECO:0000256" key="6">
    <source>
        <dbReference type="ARBA" id="ARBA00022695"/>
    </source>
</evidence>
<evidence type="ECO:0000256" key="1">
    <source>
        <dbReference type="ARBA" id="ARBA00001946"/>
    </source>
</evidence>
<evidence type="ECO:0000256" key="5">
    <source>
        <dbReference type="ARBA" id="ARBA00022679"/>
    </source>
</evidence>
<dbReference type="RefSeq" id="WP_182174827.1">
    <property type="nucleotide sequence ID" value="NZ_CP059676.1"/>
</dbReference>
<keyword evidence="10" id="KW-0573">Peptidoglycan synthesis</keyword>
<evidence type="ECO:0000256" key="7">
    <source>
        <dbReference type="ARBA" id="ARBA00022723"/>
    </source>
</evidence>
<comment type="similarity">
    <text evidence="2">In the C-terminal section; belongs to the transferase hexapeptide repeat family.</text>
</comment>
<evidence type="ECO:0000256" key="16">
    <source>
        <dbReference type="ARBA" id="ARBA00049628"/>
    </source>
</evidence>
<comment type="cofactor">
    <cofactor evidence="1">
        <name>Mg(2+)</name>
        <dbReference type="ChEBI" id="CHEBI:18420"/>
    </cofactor>
</comment>
<keyword evidence="6" id="KW-0548">Nucleotidyltransferase</keyword>
<dbReference type="PANTHER" id="PTHR43584">
    <property type="entry name" value="NUCLEOTIDYL TRANSFERASE"/>
    <property type="match status" value="1"/>
</dbReference>
<evidence type="ECO:0000256" key="3">
    <source>
        <dbReference type="ARBA" id="ARBA00007947"/>
    </source>
</evidence>
<evidence type="ECO:0000256" key="14">
    <source>
        <dbReference type="ARBA" id="ARBA00048247"/>
    </source>
</evidence>